<evidence type="ECO:0000256" key="2">
    <source>
        <dbReference type="ARBA" id="ARBA00022723"/>
    </source>
</evidence>
<reference evidence="7" key="1">
    <citation type="submission" date="2020-09" db="EMBL/GenBank/DDBJ databases">
        <title>Genome seq and assembly of Tianweitania sp.</title>
        <authorList>
            <person name="Chhetri G."/>
        </authorList>
    </citation>
    <scope>NUCLEOTIDE SEQUENCE</scope>
    <source>
        <strain evidence="7">Rool2</strain>
    </source>
</reference>
<evidence type="ECO:0000313" key="7">
    <source>
        <dbReference type="EMBL" id="MBD0417515.1"/>
    </source>
</evidence>
<dbReference type="InterPro" id="IPR003785">
    <property type="entry name" value="Creatininase/forma_Hydrolase"/>
</dbReference>
<evidence type="ECO:0000256" key="3">
    <source>
        <dbReference type="ARBA" id="ARBA00022801"/>
    </source>
</evidence>
<keyword evidence="2" id="KW-0479">Metal-binding</keyword>
<evidence type="ECO:0000256" key="6">
    <source>
        <dbReference type="SAM" id="MobiDB-lite"/>
    </source>
</evidence>
<proteinExistence type="inferred from homology"/>
<dbReference type="EMBL" id="JACVVX010000016">
    <property type="protein sequence ID" value="MBD0417515.1"/>
    <property type="molecule type" value="Genomic_DNA"/>
</dbReference>
<dbReference type="SUPFAM" id="SSF102215">
    <property type="entry name" value="Creatininase"/>
    <property type="match status" value="1"/>
</dbReference>
<evidence type="ECO:0000256" key="1">
    <source>
        <dbReference type="ARBA" id="ARBA00001947"/>
    </source>
</evidence>
<comment type="cofactor">
    <cofactor evidence="1">
        <name>Zn(2+)</name>
        <dbReference type="ChEBI" id="CHEBI:29105"/>
    </cofactor>
</comment>
<keyword evidence="3" id="KW-0378">Hydrolase</keyword>
<sequence>MTGIAPRHFAPSSLIWAELTRSELAAKRDAGALVVVPTGAIEQHGDFLPVETDTFLVTAVAEIAASRVAGVEIVVAPAVSVGFSPHHLSHAGTISLRLETYLAVLADTARSILDSGFPRVVFVNGHGGNSAPLRSLCAQMVTDGYAVGMVDYFAPGEKDWLPLLKGGLSRTGHACEQEVALTLALSSLEARERVEGAVKDLPARLIQPWIAPGHQDDPVTAYGGAWPPIFQADDCGYFGDPAKATAENGASILDATVAGLAAYLEAFARTPLRLGITRDSSQPSLSPPLPRKRLGE</sequence>
<dbReference type="GO" id="GO:0016811">
    <property type="term" value="F:hydrolase activity, acting on carbon-nitrogen (but not peptide) bonds, in linear amides"/>
    <property type="evidence" value="ECO:0007669"/>
    <property type="project" value="TreeGrafter"/>
</dbReference>
<evidence type="ECO:0000313" key="8">
    <source>
        <dbReference type="Proteomes" id="UP000643405"/>
    </source>
</evidence>
<organism evidence="7 8">
    <name type="scientific">Oryzicola mucosus</name>
    <dbReference type="NCBI Taxonomy" id="2767425"/>
    <lineage>
        <taxon>Bacteria</taxon>
        <taxon>Pseudomonadati</taxon>
        <taxon>Pseudomonadota</taxon>
        <taxon>Alphaproteobacteria</taxon>
        <taxon>Hyphomicrobiales</taxon>
        <taxon>Phyllobacteriaceae</taxon>
        <taxon>Oryzicola</taxon>
    </lineage>
</organism>
<feature type="region of interest" description="Disordered" evidence="6">
    <location>
        <begin position="277"/>
        <end position="296"/>
    </location>
</feature>
<name>A0A8J6Q5Q6_9HYPH</name>
<dbReference type="GO" id="GO:0046872">
    <property type="term" value="F:metal ion binding"/>
    <property type="evidence" value="ECO:0007669"/>
    <property type="project" value="UniProtKB-KW"/>
</dbReference>
<dbReference type="PANTHER" id="PTHR35005:SF1">
    <property type="entry name" value="2-AMINO-5-FORMYLAMINO-6-RIBOSYLAMINOPYRIMIDIN-4(3H)-ONE 5'-MONOPHOSPHATE DEFORMYLASE"/>
    <property type="match status" value="1"/>
</dbReference>
<dbReference type="AlphaFoldDB" id="A0A8J6Q5Q6"/>
<comment type="similarity">
    <text evidence="5">Belongs to the creatininase superfamily.</text>
</comment>
<keyword evidence="8" id="KW-1185">Reference proteome</keyword>
<keyword evidence="4" id="KW-0862">Zinc</keyword>
<protein>
    <submittedName>
        <fullName evidence="7">Creatininase family protein</fullName>
    </submittedName>
</protein>
<dbReference type="GO" id="GO:0009231">
    <property type="term" value="P:riboflavin biosynthetic process"/>
    <property type="evidence" value="ECO:0007669"/>
    <property type="project" value="TreeGrafter"/>
</dbReference>
<comment type="caution">
    <text evidence="7">The sequence shown here is derived from an EMBL/GenBank/DDBJ whole genome shotgun (WGS) entry which is preliminary data.</text>
</comment>
<dbReference type="RefSeq" id="WP_188166954.1">
    <property type="nucleotide sequence ID" value="NZ_JACVVX010000016.1"/>
</dbReference>
<dbReference type="InterPro" id="IPR024087">
    <property type="entry name" value="Creatininase-like_sf"/>
</dbReference>
<dbReference type="PANTHER" id="PTHR35005">
    <property type="entry name" value="3-DEHYDRO-SCYLLO-INOSOSE HYDROLASE"/>
    <property type="match status" value="1"/>
</dbReference>
<accession>A0A8J6Q5Q6</accession>
<evidence type="ECO:0000256" key="4">
    <source>
        <dbReference type="ARBA" id="ARBA00022833"/>
    </source>
</evidence>
<dbReference type="Gene3D" id="3.40.50.10310">
    <property type="entry name" value="Creatininase"/>
    <property type="match status" value="1"/>
</dbReference>
<gene>
    <name evidence="7" type="ORF">ICI42_23050</name>
</gene>
<dbReference type="Proteomes" id="UP000643405">
    <property type="component" value="Unassembled WGS sequence"/>
</dbReference>
<evidence type="ECO:0000256" key="5">
    <source>
        <dbReference type="ARBA" id="ARBA00024029"/>
    </source>
</evidence>
<dbReference type="Pfam" id="PF02633">
    <property type="entry name" value="Creatininase"/>
    <property type="match status" value="1"/>
</dbReference>